<sequence length="137" mass="16185">MLEMFWKNHDPTSRCTRQYMSAIFYRDEEQKSLAEESLARENQKRNGKISTKVMPVGEFYIAEDYHQKYLLQQHPWLLTALDVDPGEDLNESHVACRLNGYVGGYGNFSNFDQEWEKLGLNEKMATYVRNQMKKRAH</sequence>
<evidence type="ECO:0000313" key="8">
    <source>
        <dbReference type="Proteomes" id="UP000318571"/>
    </source>
</evidence>
<comment type="caution">
    <text evidence="7">The sequence shown here is derived from an EMBL/GenBank/DDBJ whole genome shotgun (WGS) entry which is preliminary data.</text>
</comment>
<keyword evidence="8" id="KW-1185">Reference proteome</keyword>
<dbReference type="SUPFAM" id="SSF55068">
    <property type="entry name" value="Peptide methionine sulfoxide reductase"/>
    <property type="match status" value="1"/>
</dbReference>
<evidence type="ECO:0000256" key="4">
    <source>
        <dbReference type="ARBA" id="ARBA00030643"/>
    </source>
</evidence>
<evidence type="ECO:0000313" key="7">
    <source>
        <dbReference type="EMBL" id="TRY76776.1"/>
    </source>
</evidence>
<keyword evidence="3" id="KW-0560">Oxidoreductase</keyword>
<evidence type="ECO:0000259" key="5">
    <source>
        <dbReference type="Pfam" id="PF01625"/>
    </source>
</evidence>
<dbReference type="AlphaFoldDB" id="A0A553PGG5"/>
<dbReference type="EMBL" id="VCGU01000004">
    <property type="protein sequence ID" value="TRY76776.1"/>
    <property type="molecule type" value="Genomic_DNA"/>
</dbReference>
<evidence type="ECO:0000256" key="2">
    <source>
        <dbReference type="ARBA" id="ARBA00012502"/>
    </source>
</evidence>
<reference evidence="7 8" key="1">
    <citation type="journal article" date="2018" name="Nat. Ecol. Evol.">
        <title>Genomic signatures of mitonuclear coevolution across populations of Tigriopus californicus.</title>
        <authorList>
            <person name="Barreto F.S."/>
            <person name="Watson E.T."/>
            <person name="Lima T.G."/>
            <person name="Willett C.S."/>
            <person name="Edmands S."/>
            <person name="Li W."/>
            <person name="Burton R.S."/>
        </authorList>
    </citation>
    <scope>NUCLEOTIDE SEQUENCE [LARGE SCALE GENOMIC DNA]</scope>
    <source>
        <strain evidence="7 8">San Diego</strain>
    </source>
</reference>
<accession>A0A553PGG5</accession>
<evidence type="ECO:0000256" key="3">
    <source>
        <dbReference type="ARBA" id="ARBA00023002"/>
    </source>
</evidence>
<organism evidence="7 8">
    <name type="scientific">Tigriopus californicus</name>
    <name type="common">Marine copepod</name>
    <dbReference type="NCBI Taxonomy" id="6832"/>
    <lineage>
        <taxon>Eukaryota</taxon>
        <taxon>Metazoa</taxon>
        <taxon>Ecdysozoa</taxon>
        <taxon>Arthropoda</taxon>
        <taxon>Crustacea</taxon>
        <taxon>Multicrustacea</taxon>
        <taxon>Hexanauplia</taxon>
        <taxon>Copepoda</taxon>
        <taxon>Harpacticoida</taxon>
        <taxon>Harpacticidae</taxon>
        <taxon>Tigriopus</taxon>
    </lineage>
</organism>
<dbReference type="Pfam" id="PF20939">
    <property type="entry name" value="MsrA_helical"/>
    <property type="match status" value="1"/>
</dbReference>
<dbReference type="OMA" id="RNQYMSA"/>
<proteinExistence type="inferred from homology"/>
<evidence type="ECO:0000259" key="6">
    <source>
        <dbReference type="Pfam" id="PF20939"/>
    </source>
</evidence>
<dbReference type="EC" id="1.8.4.11" evidence="2"/>
<comment type="similarity">
    <text evidence="1">Belongs to the MsrA Met sulfoxide reductase family.</text>
</comment>
<dbReference type="Pfam" id="PF01625">
    <property type="entry name" value="PMSR"/>
    <property type="match status" value="1"/>
</dbReference>
<protein>
    <recommendedName>
        <fullName evidence="2">peptide-methionine (S)-S-oxide reductase</fullName>
        <ecNumber evidence="2">1.8.4.11</ecNumber>
    </recommendedName>
    <alternativeName>
        <fullName evidence="4">Peptide-methionine (S)-S-oxide reductase</fullName>
    </alternativeName>
</protein>
<dbReference type="InterPro" id="IPR049006">
    <property type="entry name" value="MsrA_helical"/>
</dbReference>
<dbReference type="PANTHER" id="PTHR43774">
    <property type="entry name" value="PEPTIDE METHIONINE SULFOXIDE REDUCTASE"/>
    <property type="match status" value="1"/>
</dbReference>
<feature type="domain" description="Selenoprotein methionine sulfoxide reductase A helical" evidence="6">
    <location>
        <begin position="87"/>
        <end position="122"/>
    </location>
</feature>
<dbReference type="InterPro" id="IPR002569">
    <property type="entry name" value="Met_Sox_Rdtase_MsrA_dom"/>
</dbReference>
<dbReference type="GO" id="GO:0008113">
    <property type="term" value="F:peptide-methionine (S)-S-oxide reductase activity"/>
    <property type="evidence" value="ECO:0007669"/>
    <property type="project" value="UniProtKB-EC"/>
</dbReference>
<gene>
    <name evidence="7" type="ORF">TCAL_12640</name>
</gene>
<dbReference type="Proteomes" id="UP000318571">
    <property type="component" value="Chromosome 5"/>
</dbReference>
<dbReference type="PANTHER" id="PTHR43774:SF1">
    <property type="entry name" value="PEPTIDE METHIONINE SULFOXIDE REDUCTASE MSRA 2"/>
    <property type="match status" value="1"/>
</dbReference>
<dbReference type="Gene3D" id="3.30.1060.10">
    <property type="entry name" value="Peptide methionine sulphoxide reductase MsrA"/>
    <property type="match status" value="1"/>
</dbReference>
<evidence type="ECO:0000256" key="1">
    <source>
        <dbReference type="ARBA" id="ARBA00005591"/>
    </source>
</evidence>
<dbReference type="STRING" id="6832.A0A553PGG5"/>
<dbReference type="InterPro" id="IPR036509">
    <property type="entry name" value="Met_Sox_Rdtase_MsrA_sf"/>
</dbReference>
<name>A0A553PGG5_TIGCA</name>
<feature type="domain" description="Peptide methionine sulphoxide reductase MsrA" evidence="5">
    <location>
        <begin position="1"/>
        <end position="74"/>
    </location>
</feature>